<sequence length="228" mass="26235">MKKFIKRSSLIVSIFLIILLSNGSIANAEPVLNANDSSGNMTVQLDGDGHYFVELNNISPGEHYYKKLTIRNKHIYPYDVYFKIASEKGVTGKSLELLKYINMKILYNRKEIYNGTADGRYMKDIMLLGTSYPGTKNRIDVYVDISKDLDNSFSNLETFNRFDFYSNINYSDINKNNNGEKVTNTIDENNTFNPKTGDNFKFYFYLISIILCIIVLILLNKKESKKDV</sequence>
<evidence type="ECO:0000256" key="2">
    <source>
        <dbReference type="SAM" id="SignalP"/>
    </source>
</evidence>
<keyword evidence="1" id="KW-1133">Transmembrane helix</keyword>
<feature type="signal peptide" evidence="2">
    <location>
        <begin position="1"/>
        <end position="28"/>
    </location>
</feature>
<keyword evidence="1" id="KW-0812">Transmembrane</keyword>
<feature type="chain" id="PRO_5046588527" description="LPXTG-motif cell wall anchor domain-containing protein" evidence="2">
    <location>
        <begin position="29"/>
        <end position="228"/>
    </location>
</feature>
<keyword evidence="2" id="KW-0732">Signal</keyword>
<dbReference type="RefSeq" id="WP_307486874.1">
    <property type="nucleotide sequence ID" value="NZ_JAUSUF010000008.1"/>
</dbReference>
<evidence type="ECO:0000313" key="4">
    <source>
        <dbReference type="Proteomes" id="UP001228504"/>
    </source>
</evidence>
<feature type="transmembrane region" description="Helical" evidence="1">
    <location>
        <begin position="202"/>
        <end position="219"/>
    </location>
</feature>
<name>A0ABT9UVE5_9FIRM</name>
<protein>
    <recommendedName>
        <fullName evidence="5">LPXTG-motif cell wall anchor domain-containing protein</fullName>
    </recommendedName>
</protein>
<evidence type="ECO:0000313" key="3">
    <source>
        <dbReference type="EMBL" id="MDQ0150280.1"/>
    </source>
</evidence>
<evidence type="ECO:0008006" key="5">
    <source>
        <dbReference type="Google" id="ProtNLM"/>
    </source>
</evidence>
<gene>
    <name evidence="3" type="ORF">J2S18_002223</name>
</gene>
<reference evidence="3 4" key="1">
    <citation type="submission" date="2023-07" db="EMBL/GenBank/DDBJ databases">
        <title>Genomic Encyclopedia of Type Strains, Phase IV (KMG-IV): sequencing the most valuable type-strain genomes for metagenomic binning, comparative biology and taxonomic classification.</title>
        <authorList>
            <person name="Goeker M."/>
        </authorList>
    </citation>
    <scope>NUCLEOTIDE SEQUENCE [LARGE SCALE GENOMIC DNA]</scope>
    <source>
        <strain evidence="3 4">DSM 20694</strain>
    </source>
</reference>
<evidence type="ECO:0000256" key="1">
    <source>
        <dbReference type="SAM" id="Phobius"/>
    </source>
</evidence>
<keyword evidence="4" id="KW-1185">Reference proteome</keyword>
<comment type="caution">
    <text evidence="3">The sequence shown here is derived from an EMBL/GenBank/DDBJ whole genome shotgun (WGS) entry which is preliminary data.</text>
</comment>
<accession>A0ABT9UVE5</accession>
<keyword evidence="1" id="KW-0472">Membrane</keyword>
<dbReference type="Proteomes" id="UP001228504">
    <property type="component" value="Unassembled WGS sequence"/>
</dbReference>
<proteinExistence type="predicted"/>
<dbReference type="EMBL" id="JAUSUF010000008">
    <property type="protein sequence ID" value="MDQ0150280.1"/>
    <property type="molecule type" value="Genomic_DNA"/>
</dbReference>
<organism evidence="3 4">
    <name type="scientific">Eubacterium multiforme</name>
    <dbReference type="NCBI Taxonomy" id="83339"/>
    <lineage>
        <taxon>Bacteria</taxon>
        <taxon>Bacillati</taxon>
        <taxon>Bacillota</taxon>
        <taxon>Clostridia</taxon>
        <taxon>Eubacteriales</taxon>
        <taxon>Eubacteriaceae</taxon>
        <taxon>Eubacterium</taxon>
    </lineage>
</organism>